<keyword evidence="2" id="KW-1133">Transmembrane helix</keyword>
<proteinExistence type="predicted"/>
<evidence type="ECO:0000313" key="3">
    <source>
        <dbReference type="EMBL" id="MBS7811394.1"/>
    </source>
</evidence>
<accession>A0ABS5QCI5</accession>
<dbReference type="EMBL" id="JAHCDA010000002">
    <property type="protein sequence ID" value="MBS7811394.1"/>
    <property type="molecule type" value="Genomic_DNA"/>
</dbReference>
<feature type="compositionally biased region" description="Pro residues" evidence="1">
    <location>
        <begin position="188"/>
        <end position="198"/>
    </location>
</feature>
<dbReference type="RefSeq" id="WP_213670077.1">
    <property type="nucleotide sequence ID" value="NZ_JAHCDA010000002.1"/>
</dbReference>
<comment type="caution">
    <text evidence="3">The sequence shown here is derived from an EMBL/GenBank/DDBJ whole genome shotgun (WGS) entry which is preliminary data.</text>
</comment>
<reference evidence="3 4" key="1">
    <citation type="submission" date="2021-05" db="EMBL/GenBank/DDBJ databases">
        <title>Roseococcus sp. XZZS9, whole genome shotgun sequencing project.</title>
        <authorList>
            <person name="Zhao G."/>
            <person name="Shen L."/>
        </authorList>
    </citation>
    <scope>NUCLEOTIDE SEQUENCE [LARGE SCALE GENOMIC DNA]</scope>
    <source>
        <strain evidence="3 4">XZZS9</strain>
    </source>
</reference>
<evidence type="ECO:0000313" key="4">
    <source>
        <dbReference type="Proteomes" id="UP000766336"/>
    </source>
</evidence>
<feature type="transmembrane region" description="Helical" evidence="2">
    <location>
        <begin position="232"/>
        <end position="252"/>
    </location>
</feature>
<evidence type="ECO:0000256" key="2">
    <source>
        <dbReference type="SAM" id="Phobius"/>
    </source>
</evidence>
<keyword evidence="2" id="KW-0812">Transmembrane</keyword>
<feature type="region of interest" description="Disordered" evidence="1">
    <location>
        <begin position="183"/>
        <end position="223"/>
    </location>
</feature>
<keyword evidence="4" id="KW-1185">Reference proteome</keyword>
<dbReference type="Proteomes" id="UP000766336">
    <property type="component" value="Unassembled WGS sequence"/>
</dbReference>
<name>A0ABS5QCI5_9PROT</name>
<keyword evidence="2" id="KW-0472">Membrane</keyword>
<evidence type="ECO:0000256" key="1">
    <source>
        <dbReference type="SAM" id="MobiDB-lite"/>
    </source>
</evidence>
<sequence length="269" mass="28970">MMSGKPGSDRASDDGGAVSREGFGEAGWELLTLDEAGEGSLPPVDVGFALAHPHLGVALVDLLRPRAGDSVHHLRTRLEAAGFPQHFPGYLPIVHRVLEVREMWRLSQALGPAFLSEPPLGVREGWIELVQRALLLKEGEVPDPRSEAPHLDREDTDRLSVPVRMEALAPFRERVEASAIPAASPIVEPQPQPQPQPPEVRQEEEVAPGPALEPLPLQQEPIPAPRRARPGLWFAVAAALLAAIGLSHHLVLPDGLAARLHLGTSSISP</sequence>
<protein>
    <submittedName>
        <fullName evidence="3">Uncharacterized protein</fullName>
    </submittedName>
</protein>
<gene>
    <name evidence="3" type="ORF">KHU32_10625</name>
</gene>
<feature type="compositionally biased region" description="Low complexity" evidence="1">
    <location>
        <begin position="207"/>
        <end position="221"/>
    </location>
</feature>
<organism evidence="3 4">
    <name type="scientific">Roseococcus pinisoli</name>
    <dbReference type="NCBI Taxonomy" id="2835040"/>
    <lineage>
        <taxon>Bacteria</taxon>
        <taxon>Pseudomonadati</taxon>
        <taxon>Pseudomonadota</taxon>
        <taxon>Alphaproteobacteria</taxon>
        <taxon>Acetobacterales</taxon>
        <taxon>Roseomonadaceae</taxon>
        <taxon>Roseococcus</taxon>
    </lineage>
</organism>